<dbReference type="Proteomes" id="UP000244005">
    <property type="component" value="Unassembled WGS sequence"/>
</dbReference>
<sequence>MREVRILLPSIYPATVSNELRRGLWNGHREHAVPDYGPELDINERLLARRKFGGQAVSAPLPSAGAPRGGFVALRAMVVSLGRSEPDS</sequence>
<proteinExistence type="predicted"/>
<accession>A0A2R6WSQ5</accession>
<dbReference type="AlphaFoldDB" id="A0A2R6WSQ5"/>
<protein>
    <submittedName>
        <fullName evidence="1">Uncharacterized protein</fullName>
    </submittedName>
</protein>
<dbReference type="EMBL" id="KZ772733">
    <property type="protein sequence ID" value="PTQ36888.1"/>
    <property type="molecule type" value="Genomic_DNA"/>
</dbReference>
<evidence type="ECO:0000313" key="2">
    <source>
        <dbReference type="Proteomes" id="UP000244005"/>
    </source>
</evidence>
<name>A0A2R6WSQ5_MARPO</name>
<organism evidence="1 2">
    <name type="scientific">Marchantia polymorpha</name>
    <name type="common">Common liverwort</name>
    <name type="synonym">Marchantia aquatica</name>
    <dbReference type="NCBI Taxonomy" id="3197"/>
    <lineage>
        <taxon>Eukaryota</taxon>
        <taxon>Viridiplantae</taxon>
        <taxon>Streptophyta</taxon>
        <taxon>Embryophyta</taxon>
        <taxon>Marchantiophyta</taxon>
        <taxon>Marchantiopsida</taxon>
        <taxon>Marchantiidae</taxon>
        <taxon>Marchantiales</taxon>
        <taxon>Marchantiaceae</taxon>
        <taxon>Marchantia</taxon>
    </lineage>
</organism>
<keyword evidence="2" id="KW-1185">Reference proteome</keyword>
<gene>
    <name evidence="1" type="ORF">MARPO_0061s0131</name>
</gene>
<dbReference type="Gramene" id="Mp1g23890.1">
    <property type="protein sequence ID" value="Mp1g23890.1.cds"/>
    <property type="gene ID" value="Mp1g23890"/>
</dbReference>
<evidence type="ECO:0000313" key="1">
    <source>
        <dbReference type="EMBL" id="PTQ36888.1"/>
    </source>
</evidence>
<reference evidence="2" key="1">
    <citation type="journal article" date="2017" name="Cell">
        <title>Insights into land plant evolution garnered from the Marchantia polymorpha genome.</title>
        <authorList>
            <person name="Bowman J.L."/>
            <person name="Kohchi T."/>
            <person name="Yamato K.T."/>
            <person name="Jenkins J."/>
            <person name="Shu S."/>
            <person name="Ishizaki K."/>
            <person name="Yamaoka S."/>
            <person name="Nishihama R."/>
            <person name="Nakamura Y."/>
            <person name="Berger F."/>
            <person name="Adam C."/>
            <person name="Aki S.S."/>
            <person name="Althoff F."/>
            <person name="Araki T."/>
            <person name="Arteaga-Vazquez M.A."/>
            <person name="Balasubrmanian S."/>
            <person name="Barry K."/>
            <person name="Bauer D."/>
            <person name="Boehm C.R."/>
            <person name="Briginshaw L."/>
            <person name="Caballero-Perez J."/>
            <person name="Catarino B."/>
            <person name="Chen F."/>
            <person name="Chiyoda S."/>
            <person name="Chovatia M."/>
            <person name="Davies K.M."/>
            <person name="Delmans M."/>
            <person name="Demura T."/>
            <person name="Dierschke T."/>
            <person name="Dolan L."/>
            <person name="Dorantes-Acosta A.E."/>
            <person name="Eklund D.M."/>
            <person name="Florent S.N."/>
            <person name="Flores-Sandoval E."/>
            <person name="Fujiyama A."/>
            <person name="Fukuzawa H."/>
            <person name="Galik B."/>
            <person name="Grimanelli D."/>
            <person name="Grimwood J."/>
            <person name="Grossniklaus U."/>
            <person name="Hamada T."/>
            <person name="Haseloff J."/>
            <person name="Hetherington A.J."/>
            <person name="Higo A."/>
            <person name="Hirakawa Y."/>
            <person name="Hundley H.N."/>
            <person name="Ikeda Y."/>
            <person name="Inoue K."/>
            <person name="Inoue S.I."/>
            <person name="Ishida S."/>
            <person name="Jia Q."/>
            <person name="Kakita M."/>
            <person name="Kanazawa T."/>
            <person name="Kawai Y."/>
            <person name="Kawashima T."/>
            <person name="Kennedy M."/>
            <person name="Kinose K."/>
            <person name="Kinoshita T."/>
            <person name="Kohara Y."/>
            <person name="Koide E."/>
            <person name="Komatsu K."/>
            <person name="Kopischke S."/>
            <person name="Kubo M."/>
            <person name="Kyozuka J."/>
            <person name="Lagercrantz U."/>
            <person name="Lin S.S."/>
            <person name="Lindquist E."/>
            <person name="Lipzen A.M."/>
            <person name="Lu C.W."/>
            <person name="De Luna E."/>
            <person name="Martienssen R.A."/>
            <person name="Minamino N."/>
            <person name="Mizutani M."/>
            <person name="Mizutani M."/>
            <person name="Mochizuki N."/>
            <person name="Monte I."/>
            <person name="Mosher R."/>
            <person name="Nagasaki H."/>
            <person name="Nakagami H."/>
            <person name="Naramoto S."/>
            <person name="Nishitani K."/>
            <person name="Ohtani M."/>
            <person name="Okamoto T."/>
            <person name="Okumura M."/>
            <person name="Phillips J."/>
            <person name="Pollak B."/>
            <person name="Reinders A."/>
            <person name="Rovekamp M."/>
            <person name="Sano R."/>
            <person name="Sawa S."/>
            <person name="Schmid M.W."/>
            <person name="Shirakawa M."/>
            <person name="Solano R."/>
            <person name="Spunde A."/>
            <person name="Suetsugu N."/>
            <person name="Sugano S."/>
            <person name="Sugiyama A."/>
            <person name="Sun R."/>
            <person name="Suzuki Y."/>
            <person name="Takenaka M."/>
            <person name="Takezawa D."/>
            <person name="Tomogane H."/>
            <person name="Tsuzuki M."/>
            <person name="Ueda T."/>
            <person name="Umeda M."/>
            <person name="Ward J.M."/>
            <person name="Watanabe Y."/>
            <person name="Yazaki K."/>
            <person name="Yokoyama R."/>
            <person name="Yoshitake Y."/>
            <person name="Yotsui I."/>
            <person name="Zachgo S."/>
            <person name="Schmutz J."/>
        </authorList>
    </citation>
    <scope>NUCLEOTIDE SEQUENCE [LARGE SCALE GENOMIC DNA]</scope>
    <source>
        <strain evidence="2">Tak-1</strain>
    </source>
</reference>